<evidence type="ECO:0000313" key="2">
    <source>
        <dbReference type="Proteomes" id="UP000000844"/>
    </source>
</evidence>
<dbReference type="GO" id="GO:0016757">
    <property type="term" value="F:glycosyltransferase activity"/>
    <property type="evidence" value="ECO:0007669"/>
    <property type="project" value="UniProtKB-KW"/>
</dbReference>
<dbReference type="STRING" id="446470.Snas_3440"/>
<dbReference type="EMBL" id="CP001778">
    <property type="protein sequence ID" value="ADD43104.1"/>
    <property type="molecule type" value="Genomic_DNA"/>
</dbReference>
<dbReference type="HOGENOM" id="CLU_771237_0_0_11"/>
<organism evidence="1 2">
    <name type="scientific">Stackebrandtia nassauensis (strain DSM 44728 / CIP 108903 / NRRL B-16338 / NBRC 102104 / LLR-40K-21)</name>
    <dbReference type="NCBI Taxonomy" id="446470"/>
    <lineage>
        <taxon>Bacteria</taxon>
        <taxon>Bacillati</taxon>
        <taxon>Actinomycetota</taxon>
        <taxon>Actinomycetes</taxon>
        <taxon>Glycomycetales</taxon>
        <taxon>Glycomycetaceae</taxon>
        <taxon>Stackebrandtia</taxon>
    </lineage>
</organism>
<protein>
    <submittedName>
        <fullName evidence="1">Mannosyltransferase</fullName>
    </submittedName>
</protein>
<sequence length="348" mass="38407">MSFDEDGVAVAPMLRLDHLRRLTDERGIIQFARFDKPDRGSGYCVDDVSRLAIVAARFLRLGWATETVGTWIATSIDFLERSFGETAGLLRNVADSDGEWTDEPHAGDHVGRALWALGELYAAPVSGTVRHRAAALRGRLRPGVHQLSLRATAYAALGLCESGPLCATAYYLDARLRRSVAPNWYWFEPMLAYDNARLPQALLAAAGRLREPGMTHRALSALDWYCRQVHIDTGPLRCVGNTWRRRDTARLGHEGDEQPIDAAALVECLVDAYVHTSSPRYARLALRCFGWFLGDNAHGLSLYDASTGGCRDGVGRHGVNENQGAESTLAYYQALSRLVEARLVTLSH</sequence>
<gene>
    <name evidence="1" type="ordered locus">Snas_3440</name>
</gene>
<dbReference type="SUPFAM" id="SSF48208">
    <property type="entry name" value="Six-hairpin glycosidases"/>
    <property type="match status" value="1"/>
</dbReference>
<name>D3PVJ0_STANL</name>
<keyword evidence="2" id="KW-1185">Reference proteome</keyword>
<evidence type="ECO:0000313" key="1">
    <source>
        <dbReference type="EMBL" id="ADD43104.1"/>
    </source>
</evidence>
<dbReference type="KEGG" id="sna:Snas_3440"/>
<dbReference type="eggNOG" id="COG0438">
    <property type="taxonomic scope" value="Bacteria"/>
</dbReference>
<proteinExistence type="predicted"/>
<reference evidence="1 2" key="1">
    <citation type="journal article" date="2009" name="Stand. Genomic Sci.">
        <title>Complete genome sequence of Stackebrandtia nassauensis type strain (LLR-40K-21).</title>
        <authorList>
            <person name="Munk C."/>
            <person name="Lapidus A."/>
            <person name="Copeland A."/>
            <person name="Jando M."/>
            <person name="Mayilraj S."/>
            <person name="Glavina Del Rio T."/>
            <person name="Nolan M."/>
            <person name="Chen F."/>
            <person name="Lucas S."/>
            <person name="Tice H."/>
            <person name="Cheng J.F."/>
            <person name="Han C."/>
            <person name="Detter J.C."/>
            <person name="Bruce D."/>
            <person name="Goodwin L."/>
            <person name="Chain P."/>
            <person name="Pitluck S."/>
            <person name="Goker M."/>
            <person name="Ovchinikova G."/>
            <person name="Pati A."/>
            <person name="Ivanova N."/>
            <person name="Mavromatis K."/>
            <person name="Chen A."/>
            <person name="Palaniappan K."/>
            <person name="Land M."/>
            <person name="Hauser L."/>
            <person name="Chang Y.J."/>
            <person name="Jeffries C.D."/>
            <person name="Bristow J."/>
            <person name="Eisen J.A."/>
            <person name="Markowitz V."/>
            <person name="Hugenholtz P."/>
            <person name="Kyrpides N.C."/>
            <person name="Klenk H.P."/>
        </authorList>
    </citation>
    <scope>NUCLEOTIDE SEQUENCE [LARGE SCALE GENOMIC DNA]</scope>
    <source>
        <strain evidence="2">DSM 44728 / CIP 108903 / NRRL B-16338 / NBRC 102104 / LLR-40K-21</strain>
    </source>
</reference>
<dbReference type="Proteomes" id="UP000000844">
    <property type="component" value="Chromosome"/>
</dbReference>
<dbReference type="InterPro" id="IPR008928">
    <property type="entry name" value="6-hairpin_glycosidase_sf"/>
</dbReference>
<dbReference type="RefSeq" id="WP_013018675.1">
    <property type="nucleotide sequence ID" value="NC_013947.1"/>
</dbReference>
<accession>D3PVJ0</accession>
<dbReference type="OrthoDB" id="7540161at2"/>
<dbReference type="AlphaFoldDB" id="D3PVJ0"/>
<dbReference type="GO" id="GO:0005975">
    <property type="term" value="P:carbohydrate metabolic process"/>
    <property type="evidence" value="ECO:0007669"/>
    <property type="project" value="InterPro"/>
</dbReference>
<keyword evidence="1" id="KW-0808">Transferase</keyword>
<keyword evidence="1" id="KW-0328">Glycosyltransferase</keyword>